<dbReference type="OrthoDB" id="10255048at2759"/>
<dbReference type="STRING" id="137246.A0A401RY59"/>
<keyword evidence="4" id="KW-0597">Phosphoprotein</keyword>
<dbReference type="GO" id="GO:0005856">
    <property type="term" value="C:cytoskeleton"/>
    <property type="evidence" value="ECO:0007669"/>
    <property type="project" value="UniProtKB-SubCell"/>
</dbReference>
<name>A0A401RY59_CHIPU</name>
<accession>A0A401RY59</accession>
<dbReference type="GO" id="GO:0021987">
    <property type="term" value="P:cerebral cortex development"/>
    <property type="evidence" value="ECO:0007669"/>
    <property type="project" value="TreeGrafter"/>
</dbReference>
<comment type="subcellular location">
    <subcellularLocation>
        <location evidence="1">Cytoplasm</location>
        <location evidence="1">Cytoskeleton</location>
    </subcellularLocation>
</comment>
<evidence type="ECO:0000256" key="6">
    <source>
        <dbReference type="ARBA" id="ARBA00023212"/>
    </source>
</evidence>
<feature type="compositionally biased region" description="Polar residues" evidence="8">
    <location>
        <begin position="383"/>
        <end position="399"/>
    </location>
</feature>
<feature type="domain" description="Transforming acidic coiled-coil-containing protein C-terminal" evidence="9">
    <location>
        <begin position="610"/>
        <end position="808"/>
    </location>
</feature>
<evidence type="ECO:0000313" key="10">
    <source>
        <dbReference type="EMBL" id="GCC23039.1"/>
    </source>
</evidence>
<dbReference type="Pfam" id="PF05010">
    <property type="entry name" value="TACC_C"/>
    <property type="match status" value="1"/>
</dbReference>
<feature type="coiled-coil region" evidence="7">
    <location>
        <begin position="617"/>
        <end position="697"/>
    </location>
</feature>
<dbReference type="EMBL" id="BEZZ01000022">
    <property type="protein sequence ID" value="GCC23039.1"/>
    <property type="molecule type" value="Genomic_DNA"/>
</dbReference>
<dbReference type="InterPro" id="IPR039915">
    <property type="entry name" value="TACC"/>
</dbReference>
<comment type="caution">
    <text evidence="10">The sequence shown here is derived from an EMBL/GenBank/DDBJ whole genome shotgun (WGS) entry which is preliminary data.</text>
</comment>
<comment type="similarity">
    <text evidence="2">Belongs to the TACC family.</text>
</comment>
<dbReference type="GO" id="GO:0007052">
    <property type="term" value="P:mitotic spindle organization"/>
    <property type="evidence" value="ECO:0007669"/>
    <property type="project" value="InterPro"/>
</dbReference>
<keyword evidence="6" id="KW-0206">Cytoskeleton</keyword>
<keyword evidence="11" id="KW-1185">Reference proteome</keyword>
<protein>
    <recommendedName>
        <fullName evidence="9">Transforming acidic coiled-coil-containing protein C-terminal domain-containing protein</fullName>
    </recommendedName>
</protein>
<evidence type="ECO:0000256" key="1">
    <source>
        <dbReference type="ARBA" id="ARBA00004245"/>
    </source>
</evidence>
<feature type="region of interest" description="Disordered" evidence="8">
    <location>
        <begin position="494"/>
        <end position="548"/>
    </location>
</feature>
<sequence>MAFSPWQILSPIQWAKWTWSVVRPGPGAEDNEGEDSSPEEKSSDSEANFETPEGETPVRDQPEIGEEEKPATHQAVDLHPEDEQLLAESPLPLKSLAESHSLLESTQYDASRSFKPHDRVGLGITGSIASAHTILASQCSEVQNALEVKEIADEVRTGRDCPPISLKSPLLLPDSISENLGTSVQGREMTVSEEEVPAMDQKAEALDVQTLPGITESKKAKPPVPEVETVEGGASVKDNVVMKRTSGCSSDPSDFPEIKNLSNTGMSGIQPSPPVHGQPSLSANGADVDELGPQAEHKDLALKLEFDFSEDKENAEGRVPVPRKVGKKPGSKSSGKKQRTAVLKASASEEKDTTPTTNFDNIPIPNKSYNLDSTKWDDPNFNPFGSSSHLQNSPTQPKASYTFDPDCLDSVDPFKPTKTLANTLEPPAPLELETARTEQPTMEGAPDVGKVAQESPKKNKPQVITNACRVKKYENQSLVLDVCDQDAEPIERCDVPDLAHRERHATDEEKLASTTSVNQKQPSQDAKAQVEDDTEYFECSNHPATATKPELLDPLEGLAKSKEIDQQEKNALLSPQIPAPGMCSMESILSFKALLSEMEGSVGNELNNIQADKTAVLSLIKEEIAAKELEANEWKQKYEDSRQEVIEMRRIVAEYEKTIAQMIEDEQKNKMVSQTSIQQLITEKDQALADLNSVERSLSDLFRRYENMKSVLEGFKKNEEVLKKCAQDYLARVKQEEQRYQALKLHAEEKLDKANEEIAQVRAKANAEGAALQASLRKEQMKVDSMERTIQQKNQEIEELTKICDELIAKLGKTE</sequence>
<evidence type="ECO:0000256" key="3">
    <source>
        <dbReference type="ARBA" id="ARBA00022490"/>
    </source>
</evidence>
<feature type="region of interest" description="Disordered" evidence="8">
    <location>
        <begin position="22"/>
        <end position="92"/>
    </location>
</feature>
<dbReference type="OMA" id="HRERHAT"/>
<evidence type="ECO:0000256" key="4">
    <source>
        <dbReference type="ARBA" id="ARBA00022553"/>
    </source>
</evidence>
<keyword evidence="5 7" id="KW-0175">Coiled coil</keyword>
<feature type="region of interest" description="Disordered" evidence="8">
    <location>
        <begin position="175"/>
        <end position="198"/>
    </location>
</feature>
<feature type="compositionally biased region" description="Polar residues" evidence="8">
    <location>
        <begin position="260"/>
        <end position="270"/>
    </location>
</feature>
<keyword evidence="3" id="KW-0963">Cytoplasm</keyword>
<evidence type="ECO:0000259" key="9">
    <source>
        <dbReference type="Pfam" id="PF05010"/>
    </source>
</evidence>
<dbReference type="Proteomes" id="UP000287033">
    <property type="component" value="Unassembled WGS sequence"/>
</dbReference>
<feature type="compositionally biased region" description="Polar residues" evidence="8">
    <location>
        <begin position="512"/>
        <end position="526"/>
    </location>
</feature>
<feature type="compositionally biased region" description="Basic residues" evidence="8">
    <location>
        <begin position="324"/>
        <end position="339"/>
    </location>
</feature>
<organism evidence="10 11">
    <name type="scientific">Chiloscyllium punctatum</name>
    <name type="common">Brownbanded bambooshark</name>
    <name type="synonym">Hemiscyllium punctatum</name>
    <dbReference type="NCBI Taxonomy" id="137246"/>
    <lineage>
        <taxon>Eukaryota</taxon>
        <taxon>Metazoa</taxon>
        <taxon>Chordata</taxon>
        <taxon>Craniata</taxon>
        <taxon>Vertebrata</taxon>
        <taxon>Chondrichthyes</taxon>
        <taxon>Elasmobranchii</taxon>
        <taxon>Galeomorphii</taxon>
        <taxon>Galeoidea</taxon>
        <taxon>Orectolobiformes</taxon>
        <taxon>Hemiscylliidae</taxon>
        <taxon>Chiloscyllium</taxon>
    </lineage>
</organism>
<evidence type="ECO:0000313" key="11">
    <source>
        <dbReference type="Proteomes" id="UP000287033"/>
    </source>
</evidence>
<reference evidence="10 11" key="1">
    <citation type="journal article" date="2018" name="Nat. Ecol. Evol.">
        <title>Shark genomes provide insights into elasmobranch evolution and the origin of vertebrates.</title>
        <authorList>
            <person name="Hara Y"/>
            <person name="Yamaguchi K"/>
            <person name="Onimaru K"/>
            <person name="Kadota M"/>
            <person name="Koyanagi M"/>
            <person name="Keeley SD"/>
            <person name="Tatsumi K"/>
            <person name="Tanaka K"/>
            <person name="Motone F"/>
            <person name="Kageyama Y"/>
            <person name="Nozu R"/>
            <person name="Adachi N"/>
            <person name="Nishimura O"/>
            <person name="Nakagawa R"/>
            <person name="Tanegashima C"/>
            <person name="Kiyatake I"/>
            <person name="Matsumoto R"/>
            <person name="Murakumo K"/>
            <person name="Nishida K"/>
            <person name="Terakita A"/>
            <person name="Kuratani S"/>
            <person name="Sato K"/>
            <person name="Hyodo S Kuraku.S."/>
        </authorList>
    </citation>
    <scope>NUCLEOTIDE SEQUENCE [LARGE SCALE GENOMIC DNA]</scope>
</reference>
<evidence type="ECO:0000256" key="7">
    <source>
        <dbReference type="SAM" id="Coils"/>
    </source>
</evidence>
<feature type="region of interest" description="Disordered" evidence="8">
    <location>
        <begin position="210"/>
        <end position="404"/>
    </location>
</feature>
<dbReference type="InterPro" id="IPR007707">
    <property type="entry name" value="TACC_C"/>
</dbReference>
<feature type="coiled-coil region" evidence="7">
    <location>
        <begin position="726"/>
        <end position="810"/>
    </location>
</feature>
<feature type="compositionally biased region" description="Basic and acidic residues" evidence="8">
    <location>
        <begin position="295"/>
        <end position="316"/>
    </location>
</feature>
<evidence type="ECO:0000256" key="8">
    <source>
        <dbReference type="SAM" id="MobiDB-lite"/>
    </source>
</evidence>
<proteinExistence type="inferred from homology"/>
<feature type="compositionally biased region" description="Basic and acidic residues" evidence="8">
    <location>
        <begin position="56"/>
        <end position="82"/>
    </location>
</feature>
<feature type="region of interest" description="Disordered" evidence="8">
    <location>
        <begin position="436"/>
        <end position="462"/>
    </location>
</feature>
<feature type="compositionally biased region" description="Basic and acidic residues" evidence="8">
    <location>
        <begin position="494"/>
        <end position="511"/>
    </location>
</feature>
<dbReference type="AlphaFoldDB" id="A0A401RY59"/>
<dbReference type="Gene3D" id="1.20.5.1700">
    <property type="match status" value="1"/>
</dbReference>
<dbReference type="PANTHER" id="PTHR13924:SF12">
    <property type="entry name" value="TRANSFORMING ACIDIC COILED-COIL-CONTAINING PROTEIN 1"/>
    <property type="match status" value="1"/>
</dbReference>
<gene>
    <name evidence="10" type="ORF">chiPu_0001430</name>
</gene>
<evidence type="ECO:0000256" key="5">
    <source>
        <dbReference type="ARBA" id="ARBA00023054"/>
    </source>
</evidence>
<dbReference type="PANTHER" id="PTHR13924">
    <property type="entry name" value="TRANSFORMING ACIDIC COILED-COIL CONTAINING PROTEIN 1/2"/>
    <property type="match status" value="1"/>
</dbReference>
<dbReference type="GO" id="GO:0005737">
    <property type="term" value="C:cytoplasm"/>
    <property type="evidence" value="ECO:0007669"/>
    <property type="project" value="TreeGrafter"/>
</dbReference>
<evidence type="ECO:0000256" key="2">
    <source>
        <dbReference type="ARBA" id="ARBA00009423"/>
    </source>
</evidence>
<dbReference type="FunFam" id="1.20.5.1700:FF:000001">
    <property type="entry name" value="Transforming acidic coiled-coil-containing protein 1 isoform 2"/>
    <property type="match status" value="1"/>
</dbReference>
<dbReference type="GO" id="GO:0007097">
    <property type="term" value="P:nuclear migration"/>
    <property type="evidence" value="ECO:0007669"/>
    <property type="project" value="TreeGrafter"/>
</dbReference>